<reference evidence="2 3" key="1">
    <citation type="journal article" date="2020" name="Genome Biol. Evol.">
        <title>Comparative genomics of strictly vertically transmitted, feminizing microsporidia endosymbionts of amphipod crustaceans.</title>
        <authorList>
            <person name="Cormier A."/>
            <person name="Chebbi M.A."/>
            <person name="Giraud I."/>
            <person name="Wattier R."/>
            <person name="Teixeira M."/>
            <person name="Gilbert C."/>
            <person name="Rigaud T."/>
            <person name="Cordaux R."/>
        </authorList>
    </citation>
    <scope>NUCLEOTIDE SEQUENCE [LARGE SCALE GENOMIC DNA]</scope>
    <source>
        <strain evidence="2 3">Ou3-Ou53</strain>
    </source>
</reference>
<organism evidence="2 3">
    <name type="scientific">Nosema granulosis</name>
    <dbReference type="NCBI Taxonomy" id="83296"/>
    <lineage>
        <taxon>Eukaryota</taxon>
        <taxon>Fungi</taxon>
        <taxon>Fungi incertae sedis</taxon>
        <taxon>Microsporidia</taxon>
        <taxon>Nosematidae</taxon>
        <taxon>Nosema</taxon>
    </lineage>
</organism>
<feature type="region of interest" description="Disordered" evidence="1">
    <location>
        <begin position="1"/>
        <end position="27"/>
    </location>
</feature>
<dbReference type="AlphaFoldDB" id="A0A9P6GXC3"/>
<accession>A0A9P6GXC3</accession>
<name>A0A9P6GXC3_9MICR</name>
<feature type="compositionally biased region" description="Basic residues" evidence="1">
    <location>
        <begin position="1"/>
        <end position="17"/>
    </location>
</feature>
<dbReference type="Proteomes" id="UP000740883">
    <property type="component" value="Unassembled WGS sequence"/>
</dbReference>
<sequence length="243" mass="28789">MQHKKQTKKQNKNKVGIHKNTPQENQITHEEFEEFINSYLEIKSYEDLFDILEEDSEFFDCDCNITEEMLLDCLIDGPSPAQPCIDKEQIEISTSVEDKKDKDSCGCFDISKKGCSFLHSDEYNSILELYRRQKEINRRNKVVLKEAIVEPLRYFGNVELLRDIDSVLENIFKKRKYKKPKKSNKIFERGQKPVDNSAAEEIVERRKEFKKVFTNLEFPISKDRLVEENVETNNLLKKKFIKY</sequence>
<gene>
    <name evidence="2" type="ORF">NGRA_2826</name>
</gene>
<protein>
    <submittedName>
        <fullName evidence="2">Uncharacterized protein</fullName>
    </submittedName>
</protein>
<proteinExistence type="predicted"/>
<comment type="caution">
    <text evidence="2">The sequence shown here is derived from an EMBL/GenBank/DDBJ whole genome shotgun (WGS) entry which is preliminary data.</text>
</comment>
<evidence type="ECO:0000256" key="1">
    <source>
        <dbReference type="SAM" id="MobiDB-lite"/>
    </source>
</evidence>
<keyword evidence="3" id="KW-1185">Reference proteome</keyword>
<dbReference type="EMBL" id="SBJO01000406">
    <property type="protein sequence ID" value="KAF9761147.1"/>
    <property type="molecule type" value="Genomic_DNA"/>
</dbReference>
<evidence type="ECO:0000313" key="3">
    <source>
        <dbReference type="Proteomes" id="UP000740883"/>
    </source>
</evidence>
<evidence type="ECO:0000313" key="2">
    <source>
        <dbReference type="EMBL" id="KAF9761147.1"/>
    </source>
</evidence>